<dbReference type="NCBIfam" id="TIGR00211">
    <property type="entry name" value="glyS"/>
    <property type="match status" value="1"/>
</dbReference>
<dbReference type="Pfam" id="PF05746">
    <property type="entry name" value="DALR_1"/>
    <property type="match status" value="1"/>
</dbReference>
<dbReference type="PRINTS" id="PR01045">
    <property type="entry name" value="TRNASYNTHGB"/>
</dbReference>
<dbReference type="EMBL" id="AZEF01000027">
    <property type="protein sequence ID" value="KRL01252.1"/>
    <property type="molecule type" value="Genomic_DNA"/>
</dbReference>
<evidence type="ECO:0000256" key="3">
    <source>
        <dbReference type="ARBA" id="ARBA00022490"/>
    </source>
</evidence>
<dbReference type="InterPro" id="IPR006194">
    <property type="entry name" value="Gly-tRNA-synth_heterodimer"/>
</dbReference>
<dbReference type="RefSeq" id="WP_057744530.1">
    <property type="nucleotide sequence ID" value="NZ_AZEF01000027.1"/>
</dbReference>
<evidence type="ECO:0000256" key="4">
    <source>
        <dbReference type="ARBA" id="ARBA00022598"/>
    </source>
</evidence>
<dbReference type="InterPro" id="IPR008909">
    <property type="entry name" value="DALR_anticod-bd"/>
</dbReference>
<dbReference type="SUPFAM" id="SSF109604">
    <property type="entry name" value="HD-domain/PDEase-like"/>
    <property type="match status" value="1"/>
</dbReference>
<gene>
    <name evidence="10" type="primary">glyS</name>
    <name evidence="12" type="ORF">FC81_GL001393</name>
</gene>
<evidence type="ECO:0000256" key="2">
    <source>
        <dbReference type="ARBA" id="ARBA00008226"/>
    </source>
</evidence>
<dbReference type="GO" id="GO:0005524">
    <property type="term" value="F:ATP binding"/>
    <property type="evidence" value="ECO:0007669"/>
    <property type="project" value="UniProtKB-UniRule"/>
</dbReference>
<sequence>MSHTFLLEVGLEEIPAHVVTPSVQQLKERVSSFLEEQRLDFKEIVTFSTPRRLAVKVTGVADKQSDIEEEAKGPAKKIALDKDGNWSKAAIGFSRGQGMKPEDIFFKELKGTEYAYVKKYIAGQTAAEILTGIKQVLTAMVFPTMMRWGSNDFKYVRPIRWLVALLDKEVIPFSILNIKTDRLTQGHRFLGTEVALADAADYPQALIAQHVIADAVQRKQLIEEQIKTLAAKNKWHIVVDASLLEEVNNLVEFPTVFSGSFADKYLDIPDEVLITSMKDHQRFFYVLDQAGKLLPYFVSVRNGDSEHLEKVVAGNEKVLTARLEDAAFFYHEDQQKTIADYVERLKKVMFHDKIGTTYEKLQRVQALCQLLAASLDKKDTLTTAENEELQRAAAIYKFDLVTGMVGEFSELQGVMGERYALLMGEKPEVATAIREHYLPNSAEGVLPETKIGALLAIADKIDSISAFFSAGMVPTGSNDPYALRRQASGIVRIALARGWDLSAVSLQEMIMCNYQNVSGLYANIKPVKNVEKMTDFIIERLRKLLSGQQFDFDIIETVSGVAANSFIKMYQAAEILKEHQGETDFKANIEALTRVLRLAEKLPAKEIGTVKTDLFENKAEKDLFTAVSQIESKAANLSGEELYAALGSLRPLINSYFDETMIMVEDEKVRLNRLRQLQKIAALTYRFGALNKLNVK</sequence>
<dbReference type="Proteomes" id="UP000051621">
    <property type="component" value="Unassembled WGS sequence"/>
</dbReference>
<comment type="caution">
    <text evidence="12">The sequence shown here is derived from an EMBL/GenBank/DDBJ whole genome shotgun (WGS) entry which is preliminary data.</text>
</comment>
<keyword evidence="4 10" id="KW-0436">Ligase</keyword>
<comment type="similarity">
    <text evidence="2 10">Belongs to the class-II aminoacyl-tRNA synthetase family.</text>
</comment>
<evidence type="ECO:0000256" key="6">
    <source>
        <dbReference type="ARBA" id="ARBA00022840"/>
    </source>
</evidence>
<keyword evidence="8 10" id="KW-0030">Aminoacyl-tRNA synthetase</keyword>
<evidence type="ECO:0000313" key="12">
    <source>
        <dbReference type="EMBL" id="KRL01252.1"/>
    </source>
</evidence>
<accession>A0A0R1M6N9</accession>
<evidence type="ECO:0000256" key="8">
    <source>
        <dbReference type="ARBA" id="ARBA00023146"/>
    </source>
</evidence>
<dbReference type="Pfam" id="PF02092">
    <property type="entry name" value="tRNA_synt_2f"/>
    <property type="match status" value="1"/>
</dbReference>
<dbReference type="STRING" id="1423731.FC81_GL001393"/>
<comment type="catalytic activity">
    <reaction evidence="9 10">
        <text>tRNA(Gly) + glycine + ATP = glycyl-tRNA(Gly) + AMP + diphosphate</text>
        <dbReference type="Rhea" id="RHEA:16013"/>
        <dbReference type="Rhea" id="RHEA-COMP:9664"/>
        <dbReference type="Rhea" id="RHEA-COMP:9683"/>
        <dbReference type="ChEBI" id="CHEBI:30616"/>
        <dbReference type="ChEBI" id="CHEBI:33019"/>
        <dbReference type="ChEBI" id="CHEBI:57305"/>
        <dbReference type="ChEBI" id="CHEBI:78442"/>
        <dbReference type="ChEBI" id="CHEBI:78522"/>
        <dbReference type="ChEBI" id="CHEBI:456215"/>
        <dbReference type="EC" id="6.1.1.14"/>
    </reaction>
</comment>
<keyword evidence="13" id="KW-1185">Reference proteome</keyword>
<dbReference type="PATRIC" id="fig|1423731.3.peg.1432"/>
<keyword evidence="7 10" id="KW-0648">Protein biosynthesis</keyword>
<feature type="domain" description="DALR anticodon binding" evidence="11">
    <location>
        <begin position="591"/>
        <end position="681"/>
    </location>
</feature>
<evidence type="ECO:0000256" key="5">
    <source>
        <dbReference type="ARBA" id="ARBA00022741"/>
    </source>
</evidence>
<protein>
    <recommendedName>
        <fullName evidence="10">Glycine--tRNA ligase beta subunit</fullName>
        <ecNumber evidence="10">6.1.1.14</ecNumber>
    </recommendedName>
    <alternativeName>
        <fullName evidence="10">Glycyl-tRNA synthetase beta subunit</fullName>
        <shortName evidence="10">GlyRS</shortName>
    </alternativeName>
</protein>
<dbReference type="PANTHER" id="PTHR30075">
    <property type="entry name" value="GLYCYL-TRNA SYNTHETASE"/>
    <property type="match status" value="1"/>
</dbReference>
<dbReference type="GO" id="GO:0006420">
    <property type="term" value="P:arginyl-tRNA aminoacylation"/>
    <property type="evidence" value="ECO:0007669"/>
    <property type="project" value="InterPro"/>
</dbReference>
<keyword evidence="6 10" id="KW-0067">ATP-binding</keyword>
<dbReference type="InterPro" id="IPR015944">
    <property type="entry name" value="Gly-tRNA-synth_bsu"/>
</dbReference>
<dbReference type="GO" id="GO:0004814">
    <property type="term" value="F:arginine-tRNA ligase activity"/>
    <property type="evidence" value="ECO:0007669"/>
    <property type="project" value="InterPro"/>
</dbReference>
<dbReference type="EC" id="6.1.1.14" evidence="10"/>
<reference evidence="12 13" key="1">
    <citation type="journal article" date="2015" name="Genome Announc.">
        <title>Expanding the biotechnology potential of lactobacilli through comparative genomics of 213 strains and associated genera.</title>
        <authorList>
            <person name="Sun Z."/>
            <person name="Harris H.M."/>
            <person name="McCann A."/>
            <person name="Guo C."/>
            <person name="Argimon S."/>
            <person name="Zhang W."/>
            <person name="Yang X."/>
            <person name="Jeffery I.B."/>
            <person name="Cooney J.C."/>
            <person name="Kagawa T.F."/>
            <person name="Liu W."/>
            <person name="Song Y."/>
            <person name="Salvetti E."/>
            <person name="Wrobel A."/>
            <person name="Rasinkangas P."/>
            <person name="Parkhill J."/>
            <person name="Rea M.C."/>
            <person name="O'Sullivan O."/>
            <person name="Ritari J."/>
            <person name="Douillard F.P."/>
            <person name="Paul Ross R."/>
            <person name="Yang R."/>
            <person name="Briner A.E."/>
            <person name="Felis G.E."/>
            <person name="de Vos W.M."/>
            <person name="Barrangou R."/>
            <person name="Klaenhammer T.R."/>
            <person name="Caufield P.W."/>
            <person name="Cui Y."/>
            <person name="Zhang H."/>
            <person name="O'Toole P.W."/>
        </authorList>
    </citation>
    <scope>NUCLEOTIDE SEQUENCE [LARGE SCALE GENOMIC DNA]</scope>
    <source>
        <strain evidence="12 13">DSM 19910</strain>
    </source>
</reference>
<dbReference type="OrthoDB" id="9775440at2"/>
<evidence type="ECO:0000256" key="7">
    <source>
        <dbReference type="ARBA" id="ARBA00022917"/>
    </source>
</evidence>
<dbReference type="PANTHER" id="PTHR30075:SF2">
    <property type="entry name" value="GLYCINE--TRNA LIGASE, CHLOROPLASTIC_MITOCHONDRIAL 2"/>
    <property type="match status" value="1"/>
</dbReference>
<comment type="subcellular location">
    <subcellularLocation>
        <location evidence="1 10">Cytoplasm</location>
    </subcellularLocation>
</comment>
<dbReference type="PROSITE" id="PS50861">
    <property type="entry name" value="AA_TRNA_LIGASE_II_GLYAB"/>
    <property type="match status" value="1"/>
</dbReference>
<dbReference type="AlphaFoldDB" id="A0A0R1M6N9"/>
<organism evidence="12 13">
    <name type="scientific">Liquorilactobacillus capillatus DSM 19910</name>
    <dbReference type="NCBI Taxonomy" id="1423731"/>
    <lineage>
        <taxon>Bacteria</taxon>
        <taxon>Bacillati</taxon>
        <taxon>Bacillota</taxon>
        <taxon>Bacilli</taxon>
        <taxon>Lactobacillales</taxon>
        <taxon>Lactobacillaceae</taxon>
        <taxon>Liquorilactobacillus</taxon>
    </lineage>
</organism>
<comment type="subunit">
    <text evidence="10">Tetramer of two alpha and two beta subunits.</text>
</comment>
<proteinExistence type="inferred from homology"/>
<evidence type="ECO:0000256" key="9">
    <source>
        <dbReference type="ARBA" id="ARBA00047937"/>
    </source>
</evidence>
<dbReference type="GO" id="GO:0005829">
    <property type="term" value="C:cytosol"/>
    <property type="evidence" value="ECO:0007669"/>
    <property type="project" value="TreeGrafter"/>
</dbReference>
<dbReference type="GO" id="GO:0006426">
    <property type="term" value="P:glycyl-tRNA aminoacylation"/>
    <property type="evidence" value="ECO:0007669"/>
    <property type="project" value="UniProtKB-UniRule"/>
</dbReference>
<name>A0A0R1M6N9_9LACO</name>
<keyword evidence="5 10" id="KW-0547">Nucleotide-binding</keyword>
<evidence type="ECO:0000313" key="13">
    <source>
        <dbReference type="Proteomes" id="UP000051621"/>
    </source>
</evidence>
<evidence type="ECO:0000256" key="10">
    <source>
        <dbReference type="HAMAP-Rule" id="MF_00255"/>
    </source>
</evidence>
<keyword evidence="3 10" id="KW-0963">Cytoplasm</keyword>
<dbReference type="GO" id="GO:0004820">
    <property type="term" value="F:glycine-tRNA ligase activity"/>
    <property type="evidence" value="ECO:0007669"/>
    <property type="project" value="UniProtKB-UniRule"/>
</dbReference>
<evidence type="ECO:0000259" key="11">
    <source>
        <dbReference type="Pfam" id="PF05746"/>
    </source>
</evidence>
<evidence type="ECO:0000256" key="1">
    <source>
        <dbReference type="ARBA" id="ARBA00004496"/>
    </source>
</evidence>
<dbReference type="HAMAP" id="MF_00255">
    <property type="entry name" value="Gly_tRNA_synth_beta"/>
    <property type="match status" value="1"/>
</dbReference>